<reference evidence="4" key="1">
    <citation type="journal article" date="2010" name="Genome Biol.">
        <title>Genome sequence of the necrotrophic plant pathogen Pythium ultimum reveals original pathogenicity mechanisms and effector repertoire.</title>
        <authorList>
            <person name="Levesque C.A."/>
            <person name="Brouwer H."/>
            <person name="Cano L."/>
            <person name="Hamilton J.P."/>
            <person name="Holt C."/>
            <person name="Huitema E."/>
            <person name="Raffaele S."/>
            <person name="Robideau G.P."/>
            <person name="Thines M."/>
            <person name="Win J."/>
            <person name="Zerillo M.M."/>
            <person name="Beakes G.W."/>
            <person name="Boore J.L."/>
            <person name="Busam D."/>
            <person name="Dumas B."/>
            <person name="Ferriera S."/>
            <person name="Fuerstenberg S.I."/>
            <person name="Gachon C.M."/>
            <person name="Gaulin E."/>
            <person name="Govers F."/>
            <person name="Grenville-Briggs L."/>
            <person name="Horner N."/>
            <person name="Hostetler J."/>
            <person name="Jiang R.H."/>
            <person name="Johnson J."/>
            <person name="Krajaejun T."/>
            <person name="Lin H."/>
            <person name="Meijer H.J."/>
            <person name="Moore B."/>
            <person name="Morris P."/>
            <person name="Phuntmart V."/>
            <person name="Puiu D."/>
            <person name="Shetty J."/>
            <person name="Stajich J.E."/>
            <person name="Tripathy S."/>
            <person name="Wawra S."/>
            <person name="van West P."/>
            <person name="Whitty B.R."/>
            <person name="Coutinho P.M."/>
            <person name="Henrissat B."/>
            <person name="Martin F."/>
            <person name="Thomas P.D."/>
            <person name="Tyler B.M."/>
            <person name="De Vries R.P."/>
            <person name="Kamoun S."/>
            <person name="Yandell M."/>
            <person name="Tisserat N."/>
            <person name="Buell C.R."/>
        </authorList>
    </citation>
    <scope>NUCLEOTIDE SEQUENCE</scope>
    <source>
        <strain evidence="4">DAOM:BR144</strain>
    </source>
</reference>
<dbReference type="eggNOG" id="ENOG502SADM">
    <property type="taxonomic scope" value="Eukaryota"/>
</dbReference>
<keyword evidence="4" id="KW-1185">Reference proteome</keyword>
<dbReference type="AlphaFoldDB" id="K3X1Y5"/>
<evidence type="ECO:0000313" key="3">
    <source>
        <dbReference type="EnsemblProtists" id="PYU1_T011234"/>
    </source>
</evidence>
<dbReference type="HOGENOM" id="CLU_049401_0_0_1"/>
<name>K3X1Y5_GLOUD</name>
<keyword evidence="1" id="KW-0175">Coiled coil</keyword>
<dbReference type="EnsemblProtists" id="PYU1_T011234">
    <property type="protein sequence ID" value="PYU1_T011234"/>
    <property type="gene ID" value="PYU1_G011209"/>
</dbReference>
<feature type="coiled-coil region" evidence="1">
    <location>
        <begin position="190"/>
        <end position="312"/>
    </location>
</feature>
<evidence type="ECO:0000256" key="2">
    <source>
        <dbReference type="SAM" id="MobiDB-lite"/>
    </source>
</evidence>
<reference evidence="4" key="2">
    <citation type="submission" date="2010-04" db="EMBL/GenBank/DDBJ databases">
        <authorList>
            <person name="Buell R."/>
            <person name="Hamilton J."/>
            <person name="Hostetler J."/>
        </authorList>
    </citation>
    <scope>NUCLEOTIDE SEQUENCE [LARGE SCALE GENOMIC DNA]</scope>
    <source>
        <strain evidence="4">DAOM:BR144</strain>
    </source>
</reference>
<feature type="coiled-coil region" evidence="1">
    <location>
        <begin position="349"/>
        <end position="383"/>
    </location>
</feature>
<dbReference type="STRING" id="431595.K3X1Y5"/>
<proteinExistence type="predicted"/>
<dbReference type="VEuPathDB" id="FungiDB:PYU1_G011209"/>
<evidence type="ECO:0000256" key="1">
    <source>
        <dbReference type="SAM" id="Coils"/>
    </source>
</evidence>
<dbReference type="OMA" id="TMLKIQF"/>
<dbReference type="Proteomes" id="UP000019132">
    <property type="component" value="Unassembled WGS sequence"/>
</dbReference>
<evidence type="ECO:0000313" key="4">
    <source>
        <dbReference type="Proteomes" id="UP000019132"/>
    </source>
</evidence>
<organism evidence="3 4">
    <name type="scientific">Globisporangium ultimum (strain ATCC 200006 / CBS 805.95 / DAOM BR144)</name>
    <name type="common">Pythium ultimum</name>
    <dbReference type="NCBI Taxonomy" id="431595"/>
    <lineage>
        <taxon>Eukaryota</taxon>
        <taxon>Sar</taxon>
        <taxon>Stramenopiles</taxon>
        <taxon>Oomycota</taxon>
        <taxon>Peronosporomycetes</taxon>
        <taxon>Pythiales</taxon>
        <taxon>Pythiaceae</taxon>
        <taxon>Globisporangium</taxon>
    </lineage>
</organism>
<protein>
    <submittedName>
        <fullName evidence="3">Uncharacterized protein</fullName>
    </submittedName>
</protein>
<feature type="compositionally biased region" description="Basic and acidic residues" evidence="2">
    <location>
        <begin position="402"/>
        <end position="415"/>
    </location>
</feature>
<sequence length="415" mass="48760">MAYDPARHELELRDPTREELFSGPTRELPVEIQQMAVEDTACTFCGVSYFVFAEVQELQKTVKKYKKSFHEFVRFLERERKISQDLKTEVLELKTSFEQISGTFFSHAKQIAVECTQLRQVDKENSSRLFEARQEVDRLQEVHHQLQNQMKRAEEEWKIQSSLTEQKLRNEILHLSSQIENCKLLSNTQESEFTAQFERKKRQMKELEAKFAESQESWTSTERLMVSECDQMKQKLLSVTERVEEEKNIAKQLEAQLKAVQQELSRVVTSNDAERSVFSQLNSEMIMLKHQLQTFEKNKALLLAERAQLQEEKATHGSHTSQMNIQVCTLQKKIEENVLTTEKIKQDYVKELEKMRNEHSNDLHRLRQHHAKAVDELKATQKEYIDFLKKETSEVQLGAESTSHRAHELEKQVAE</sequence>
<feature type="region of interest" description="Disordered" evidence="2">
    <location>
        <begin position="395"/>
        <end position="415"/>
    </location>
</feature>
<dbReference type="EMBL" id="GL376562">
    <property type="status" value="NOT_ANNOTATED_CDS"/>
    <property type="molecule type" value="Genomic_DNA"/>
</dbReference>
<reference evidence="3" key="3">
    <citation type="submission" date="2015-02" db="UniProtKB">
        <authorList>
            <consortium name="EnsemblProtists"/>
        </authorList>
    </citation>
    <scope>IDENTIFICATION</scope>
    <source>
        <strain evidence="3">DAOM BR144</strain>
    </source>
</reference>
<dbReference type="InParanoid" id="K3X1Y5"/>
<accession>K3X1Y5</accession>
<feature type="coiled-coil region" evidence="1">
    <location>
        <begin position="129"/>
        <end position="156"/>
    </location>
</feature>